<accession>A0ACB9YJN7</accession>
<protein>
    <submittedName>
        <fullName evidence="1">Septin-domain-containing protein</fullName>
    </submittedName>
</protein>
<evidence type="ECO:0000313" key="2">
    <source>
        <dbReference type="Proteomes" id="UP001497700"/>
    </source>
</evidence>
<proteinExistence type="predicted"/>
<comment type="caution">
    <text evidence="1">The sequence shown here is derived from an EMBL/GenBank/DDBJ whole genome shotgun (WGS) entry which is preliminary data.</text>
</comment>
<reference evidence="1 2" key="1">
    <citation type="journal article" date="2022" name="New Phytol.">
        <title>Ecological generalism drives hyperdiversity of secondary metabolite gene clusters in xylarialean endophytes.</title>
        <authorList>
            <person name="Franco M.E.E."/>
            <person name="Wisecaver J.H."/>
            <person name="Arnold A.E."/>
            <person name="Ju Y.M."/>
            <person name="Slot J.C."/>
            <person name="Ahrendt S."/>
            <person name="Moore L.P."/>
            <person name="Eastman K.E."/>
            <person name="Scott K."/>
            <person name="Konkel Z."/>
            <person name="Mondo S.J."/>
            <person name="Kuo A."/>
            <person name="Hayes R.D."/>
            <person name="Haridas S."/>
            <person name="Andreopoulos B."/>
            <person name="Riley R."/>
            <person name="LaButti K."/>
            <person name="Pangilinan J."/>
            <person name="Lipzen A."/>
            <person name="Amirebrahimi M."/>
            <person name="Yan J."/>
            <person name="Adam C."/>
            <person name="Keymanesh K."/>
            <person name="Ng V."/>
            <person name="Louie K."/>
            <person name="Northen T."/>
            <person name="Drula E."/>
            <person name="Henrissat B."/>
            <person name="Hsieh H.M."/>
            <person name="Youens-Clark K."/>
            <person name="Lutzoni F."/>
            <person name="Miadlikowska J."/>
            <person name="Eastwood D.C."/>
            <person name="Hamelin R.C."/>
            <person name="Grigoriev I.V."/>
            <person name="U'Ren J.M."/>
        </authorList>
    </citation>
    <scope>NUCLEOTIDE SEQUENCE [LARGE SCALE GENOMIC DNA]</scope>
    <source>
        <strain evidence="1 2">CBS 119005</strain>
    </source>
</reference>
<dbReference type="Proteomes" id="UP001497700">
    <property type="component" value="Unassembled WGS sequence"/>
</dbReference>
<evidence type="ECO:0000313" key="1">
    <source>
        <dbReference type="EMBL" id="KAI4859583.1"/>
    </source>
</evidence>
<gene>
    <name evidence="1" type="ORF">F4820DRAFT_439332</name>
</gene>
<sequence>MRPFPGEDAWNGRQRSVDHDPASLAASSVNSHMSFILADESSVDSYLDQSNPHGRFLDVRKATTSAGPSSSYKDDKEADISRQERDYASLYSPTSRTSTFTHSPVSMRSQTHSLPSRPITPIMLGTSCTESLISTPSSRRNSFAGSLSEHAISSDEEPLEHGRSSRPSSMLDRGSAPQLVMPSLKMPSRRPFTETGKSLGRLKVLFAGDSGVGKTSMIKAIVQICEHIVHVDAVPETNRSGKQVTLPGRASTSTSTISEIYASTKPYPEWWSTLDDPHNSERRKSLGDSVLERNVCFVDTPGYRNGASAMDTIVPCIEYIESHLNKLASDSLGDSDMLNMLGGDGGFQVDVVFYLVSQEMRPVDREYIRRLSQLTNVIPIVAQADSLSSEQLATSKEQIAGQLRQAGLQTFSFTSAASRESLELKPSVPYAVSTATGSDHDVMDASLLMSSDYVQPLITSELQYLVENVFSPNGASWLRHAAAKKYLDWRSTTLSRPRHLYRPLTFPGPGPSTALTRLPENTREQCSSLALARLNDQTLRHNPPQLHVVDWAADLQRSMSSERAQYEALAARREHASWLREKLNQHVQNGTLVAVNKPKSRASTETRRGCKRRWLKKTEQHQDPLGLLQVAADLKTKGWVALEIIGGLGIIGGLALLFSRHRMQADPVQLADEWARCWGMDI</sequence>
<keyword evidence="2" id="KW-1185">Reference proteome</keyword>
<organism evidence="1 2">
    <name type="scientific">Hypoxylon rubiginosum</name>
    <dbReference type="NCBI Taxonomy" id="110542"/>
    <lineage>
        <taxon>Eukaryota</taxon>
        <taxon>Fungi</taxon>
        <taxon>Dikarya</taxon>
        <taxon>Ascomycota</taxon>
        <taxon>Pezizomycotina</taxon>
        <taxon>Sordariomycetes</taxon>
        <taxon>Xylariomycetidae</taxon>
        <taxon>Xylariales</taxon>
        <taxon>Hypoxylaceae</taxon>
        <taxon>Hypoxylon</taxon>
    </lineage>
</organism>
<name>A0ACB9YJN7_9PEZI</name>
<dbReference type="EMBL" id="MU393625">
    <property type="protein sequence ID" value="KAI4859583.1"/>
    <property type="molecule type" value="Genomic_DNA"/>
</dbReference>